<dbReference type="AlphaFoldDB" id="A0A6B9F2N4"/>
<dbReference type="Pfam" id="PF26487">
    <property type="entry name" value="DUF8157_C"/>
    <property type="match status" value="1"/>
</dbReference>
<dbReference type="GO" id="GO:0032259">
    <property type="term" value="P:methylation"/>
    <property type="evidence" value="ECO:0007669"/>
    <property type="project" value="UniProtKB-KW"/>
</dbReference>
<feature type="domain" description="DUF8157" evidence="3">
    <location>
        <begin position="371"/>
        <end position="463"/>
    </location>
</feature>
<organism evidence="4 5">
    <name type="scientific">Haloplanus rallus</name>
    <dbReference type="NCBI Taxonomy" id="1816183"/>
    <lineage>
        <taxon>Archaea</taxon>
        <taxon>Methanobacteriati</taxon>
        <taxon>Methanobacteriota</taxon>
        <taxon>Stenosarchaea group</taxon>
        <taxon>Halobacteria</taxon>
        <taxon>Halobacteriales</taxon>
        <taxon>Haloferacaceae</taxon>
        <taxon>Haloplanus</taxon>
    </lineage>
</organism>
<dbReference type="InterPro" id="IPR029063">
    <property type="entry name" value="SAM-dependent_MTases_sf"/>
</dbReference>
<dbReference type="Gene3D" id="3.40.50.150">
    <property type="entry name" value="Vaccinia Virus protein VP39"/>
    <property type="match status" value="1"/>
</dbReference>
<dbReference type="KEGG" id="hra:EI982_07340"/>
<keyword evidence="5" id="KW-1185">Reference proteome</keyword>
<dbReference type="Pfam" id="PF13489">
    <property type="entry name" value="Methyltransf_23"/>
    <property type="match status" value="1"/>
</dbReference>
<dbReference type="CDD" id="cd02440">
    <property type="entry name" value="AdoMet_MTases"/>
    <property type="match status" value="1"/>
</dbReference>
<dbReference type="EMBL" id="CP034345">
    <property type="protein sequence ID" value="QGX94616.1"/>
    <property type="molecule type" value="Genomic_DNA"/>
</dbReference>
<feature type="domain" description="DUF8157" evidence="2">
    <location>
        <begin position="4"/>
        <end position="55"/>
    </location>
</feature>
<accession>A0A6B9F2N4</accession>
<evidence type="ECO:0000259" key="3">
    <source>
        <dbReference type="Pfam" id="PF26487"/>
    </source>
</evidence>
<dbReference type="GeneID" id="43369339"/>
<evidence type="ECO:0000256" key="1">
    <source>
        <dbReference type="SAM" id="MobiDB-lite"/>
    </source>
</evidence>
<dbReference type="GO" id="GO:0008168">
    <property type="term" value="F:methyltransferase activity"/>
    <property type="evidence" value="ECO:0007669"/>
    <property type="project" value="UniProtKB-KW"/>
</dbReference>
<dbReference type="Proteomes" id="UP000428325">
    <property type="component" value="Chromosome"/>
</dbReference>
<sequence>MIDREAVRSNAKYLRQVRPIDPDEIADYVDGRPHPAAVRRVLREEAYDLGLFEREDGTFVPASEDPVPATDRAPTHLPDRYVETVEDLLVARYGANWHRGGTGDRLREVIRRLKDDYYRGNPVEYDAEVALGYALYHLPDYYAAVGYPLGDLVERSLLPRRLRVLDVGAGVGGPALGLLDYLPDDAVVDYHAVEPSAAADVLDTLLDGTRRNVRTTIHRDRIEDFAFGDAPYDLILAANVLSELDDPVAAVDRCLAALADDGTLLALSPADLETSTGLRRVERAVADDGATTVYAPTLRLWPGAAPSDRGWSFDERPLVGAPRPQRRLDDAGTDPGTFTNETVKFSYTLLRRDGTRRVDVRADAARHARMADMERHVTERIDLLAVKLSRNLADDGNPLFKIGDGSERLEHYAVLTRESGLNRPLRDADYGAVLRFENALALWNDDEGAYNLVVDDEAVVDPVA</sequence>
<reference evidence="4 5" key="1">
    <citation type="submission" date="2018-12" db="EMBL/GenBank/DDBJ databases">
        <title>Complete genome sequence of Haloplanus rallus MBLA0036.</title>
        <authorList>
            <person name="Nam Y.-d."/>
            <person name="Kang J."/>
            <person name="Chung W.-H."/>
            <person name="Park Y.S."/>
        </authorList>
    </citation>
    <scope>NUCLEOTIDE SEQUENCE [LARGE SCALE GENOMIC DNA]</scope>
    <source>
        <strain evidence="4 5">MBLA0036</strain>
    </source>
</reference>
<keyword evidence="4" id="KW-0489">Methyltransferase</keyword>
<name>A0A6B9F2N4_9EURY</name>
<gene>
    <name evidence="4" type="ORF">EI982_07340</name>
</gene>
<proteinExistence type="predicted"/>
<dbReference type="Pfam" id="PF26486">
    <property type="entry name" value="DUF8157"/>
    <property type="match status" value="1"/>
</dbReference>
<dbReference type="RefSeq" id="WP_157688909.1">
    <property type="nucleotide sequence ID" value="NZ_CP034345.1"/>
</dbReference>
<dbReference type="InterPro" id="IPR058959">
    <property type="entry name" value="DUF8157_C"/>
</dbReference>
<feature type="region of interest" description="Disordered" evidence="1">
    <location>
        <begin position="312"/>
        <end position="335"/>
    </location>
</feature>
<evidence type="ECO:0000313" key="4">
    <source>
        <dbReference type="EMBL" id="QGX94616.1"/>
    </source>
</evidence>
<dbReference type="SUPFAM" id="SSF53335">
    <property type="entry name" value="S-adenosyl-L-methionine-dependent methyltransferases"/>
    <property type="match status" value="1"/>
</dbReference>
<evidence type="ECO:0000259" key="2">
    <source>
        <dbReference type="Pfam" id="PF26486"/>
    </source>
</evidence>
<keyword evidence="4" id="KW-0808">Transferase</keyword>
<dbReference type="InterPro" id="IPR058470">
    <property type="entry name" value="DUF8157_N"/>
</dbReference>
<protein>
    <submittedName>
        <fullName evidence="4">Class I SAM-dependent methyltransferase</fullName>
    </submittedName>
</protein>
<dbReference type="OrthoDB" id="117536at2157"/>
<evidence type="ECO:0000313" key="5">
    <source>
        <dbReference type="Proteomes" id="UP000428325"/>
    </source>
</evidence>